<reference evidence="1" key="2">
    <citation type="journal article" date="2021" name="Microbiome">
        <title>Successional dynamics and alternative stable states in a saline activated sludge microbial community over 9 years.</title>
        <authorList>
            <person name="Wang Y."/>
            <person name="Ye J."/>
            <person name="Ju F."/>
            <person name="Liu L."/>
            <person name="Boyd J.A."/>
            <person name="Deng Y."/>
            <person name="Parks D.H."/>
            <person name="Jiang X."/>
            <person name="Yin X."/>
            <person name="Woodcroft B.J."/>
            <person name="Tyson G.W."/>
            <person name="Hugenholtz P."/>
            <person name="Polz M.F."/>
            <person name="Zhang T."/>
        </authorList>
    </citation>
    <scope>NUCLEOTIDE SEQUENCE</scope>
    <source>
        <strain evidence="1">HKST-UBA09</strain>
    </source>
</reference>
<organism evidence="1 2">
    <name type="scientific">Candidatus Dojkabacteria bacterium</name>
    <dbReference type="NCBI Taxonomy" id="2099670"/>
    <lineage>
        <taxon>Bacteria</taxon>
        <taxon>Candidatus Dojkabacteria</taxon>
    </lineage>
</organism>
<dbReference type="AlphaFoldDB" id="A0A955L9T5"/>
<protein>
    <submittedName>
        <fullName evidence="1">Uncharacterized protein</fullName>
    </submittedName>
</protein>
<dbReference type="EMBL" id="JAGQLF010000013">
    <property type="protein sequence ID" value="MCA9386719.1"/>
    <property type="molecule type" value="Genomic_DNA"/>
</dbReference>
<reference evidence="1" key="1">
    <citation type="submission" date="2020-04" db="EMBL/GenBank/DDBJ databases">
        <authorList>
            <person name="Zhang T."/>
        </authorList>
    </citation>
    <scope>NUCLEOTIDE SEQUENCE</scope>
    <source>
        <strain evidence="1">HKST-UBA09</strain>
    </source>
</reference>
<accession>A0A955L9T5</accession>
<proteinExistence type="predicted"/>
<evidence type="ECO:0000313" key="1">
    <source>
        <dbReference type="EMBL" id="MCA9386719.1"/>
    </source>
</evidence>
<dbReference type="Proteomes" id="UP000714915">
    <property type="component" value="Unassembled WGS sequence"/>
</dbReference>
<gene>
    <name evidence="1" type="ORF">KC669_01665</name>
</gene>
<name>A0A955L9T5_9BACT</name>
<evidence type="ECO:0000313" key="2">
    <source>
        <dbReference type="Proteomes" id="UP000714915"/>
    </source>
</evidence>
<comment type="caution">
    <text evidence="1">The sequence shown here is derived from an EMBL/GenBank/DDBJ whole genome shotgun (WGS) entry which is preliminary data.</text>
</comment>
<sequence length="174" mass="19602">MKSLKLIISLFVIGAVIGFIAYSTSLKTTNAVDAVAYNNAVVEEQNLLTQKFLVFNTKLSTDTLTEEEVIEEHGKLFEGAQVALVNIENLDIPKGSEEFTQAAKDLVNFYIDILDDEYREIINVAYSDEVTLADADEMEVIVTTITEEENELLQKFVYEQQQFAEQSGFELQEV</sequence>